<evidence type="ECO:0000256" key="1">
    <source>
        <dbReference type="SAM" id="MobiDB-lite"/>
    </source>
</evidence>
<keyword evidence="3" id="KW-1185">Reference proteome</keyword>
<dbReference type="RefSeq" id="XP_020904329.1">
    <property type="nucleotide sequence ID" value="XM_021048670.2"/>
</dbReference>
<dbReference type="KEGG" id="epa:110242656"/>
<dbReference type="EnsemblMetazoa" id="XM_021048670.2">
    <property type="protein sequence ID" value="XP_020904329.1"/>
    <property type="gene ID" value="LOC110242656"/>
</dbReference>
<protein>
    <submittedName>
        <fullName evidence="2">Uncharacterized protein</fullName>
    </submittedName>
</protein>
<dbReference type="Pfam" id="PF09741">
    <property type="entry name" value="DUF2045"/>
    <property type="match status" value="1"/>
</dbReference>
<name>A0A913XH72_EXADI</name>
<proteinExistence type="predicted"/>
<dbReference type="OrthoDB" id="1906921at2759"/>
<sequence length="379" mass="42566">MAAISKKQESAARSFSAVLESICRERRRKNIDKVSEGGFVVLAIESFWTRLFSQYFINNDDDSRDDLLFYVKGSSGGKTASGSSSAEARIAVFRKDAKNLPSLGDPDINWEETVCLNLVLHQFEYTLTCAVCTKPLEKELRILRRISQKVYASPSRRRMDSKGEGTEISYPNMFFIVDNFEEVYKDFSIKENEMVCVELVAHDKSDSMRGVIFLGSIRFEALKKVYEGRASVATKMAQKMSMGWWKGQSTTEFIKMKGPGGKGHAEMSISRPKDCTDGQMFCPDCGGVDGSEPLTSLEDNICQCKTTEDNTESSTTNQSFSKRKKGANTSPTNSAAQWMKFRRKSLGAPSLCAYLTYVTLPWHKIMTDILEVRQQPILT</sequence>
<organism evidence="2 3">
    <name type="scientific">Exaiptasia diaphana</name>
    <name type="common">Tropical sea anemone</name>
    <name type="synonym">Aiptasia pulchella</name>
    <dbReference type="NCBI Taxonomy" id="2652724"/>
    <lineage>
        <taxon>Eukaryota</taxon>
        <taxon>Metazoa</taxon>
        <taxon>Cnidaria</taxon>
        <taxon>Anthozoa</taxon>
        <taxon>Hexacorallia</taxon>
        <taxon>Actiniaria</taxon>
        <taxon>Aiptasiidae</taxon>
        <taxon>Exaiptasia</taxon>
    </lineage>
</organism>
<dbReference type="OMA" id="SAATHCH"/>
<evidence type="ECO:0000313" key="2">
    <source>
        <dbReference type="EnsemblMetazoa" id="XP_020904329.1"/>
    </source>
</evidence>
<dbReference type="AlphaFoldDB" id="A0A913XH72"/>
<dbReference type="PANTHER" id="PTHR21477">
    <property type="entry name" value="ZGC:172139"/>
    <property type="match status" value="1"/>
</dbReference>
<dbReference type="GeneID" id="110242656"/>
<evidence type="ECO:0000313" key="3">
    <source>
        <dbReference type="Proteomes" id="UP000887567"/>
    </source>
</evidence>
<dbReference type="Proteomes" id="UP000887567">
    <property type="component" value="Unplaced"/>
</dbReference>
<dbReference type="PANTHER" id="PTHR21477:SF13">
    <property type="entry name" value="KIAA0930"/>
    <property type="match status" value="1"/>
</dbReference>
<feature type="region of interest" description="Disordered" evidence="1">
    <location>
        <begin position="306"/>
        <end position="334"/>
    </location>
</feature>
<dbReference type="InterPro" id="IPR019141">
    <property type="entry name" value="DUF2045"/>
</dbReference>
<reference evidence="2" key="1">
    <citation type="submission" date="2022-11" db="UniProtKB">
        <authorList>
            <consortium name="EnsemblMetazoa"/>
        </authorList>
    </citation>
    <scope>IDENTIFICATION</scope>
</reference>
<accession>A0A913XH72</accession>